<evidence type="ECO:0000256" key="1">
    <source>
        <dbReference type="SAM" id="MobiDB-lite"/>
    </source>
</evidence>
<evidence type="ECO:0000313" key="2">
    <source>
        <dbReference type="EMBL" id="KAK7447684.1"/>
    </source>
</evidence>
<reference evidence="2 3" key="1">
    <citation type="submission" date="2024-01" db="EMBL/GenBank/DDBJ databases">
        <title>A draft genome for the cacao thread blight pathogen Marasmiellus scandens.</title>
        <authorList>
            <person name="Baruah I.K."/>
            <person name="Leung J."/>
            <person name="Bukari Y."/>
            <person name="Amoako-Attah I."/>
            <person name="Meinhardt L.W."/>
            <person name="Bailey B.A."/>
            <person name="Cohen S.P."/>
        </authorList>
    </citation>
    <scope>NUCLEOTIDE SEQUENCE [LARGE SCALE GENOMIC DNA]</scope>
    <source>
        <strain evidence="2 3">GH-19</strain>
    </source>
</reference>
<name>A0ABR1J690_9AGAR</name>
<protein>
    <submittedName>
        <fullName evidence="2">Uncharacterized protein</fullName>
    </submittedName>
</protein>
<gene>
    <name evidence="2" type="ORF">VKT23_013940</name>
</gene>
<feature type="compositionally biased region" description="Acidic residues" evidence="1">
    <location>
        <begin position="272"/>
        <end position="286"/>
    </location>
</feature>
<dbReference type="EMBL" id="JBANRG010000040">
    <property type="protein sequence ID" value="KAK7447684.1"/>
    <property type="molecule type" value="Genomic_DNA"/>
</dbReference>
<keyword evidence="3" id="KW-1185">Reference proteome</keyword>
<evidence type="ECO:0000313" key="3">
    <source>
        <dbReference type="Proteomes" id="UP001498398"/>
    </source>
</evidence>
<feature type="compositionally biased region" description="Pro residues" evidence="1">
    <location>
        <begin position="293"/>
        <end position="302"/>
    </location>
</feature>
<accession>A0ABR1J690</accession>
<organism evidence="2 3">
    <name type="scientific">Marasmiellus scandens</name>
    <dbReference type="NCBI Taxonomy" id="2682957"/>
    <lineage>
        <taxon>Eukaryota</taxon>
        <taxon>Fungi</taxon>
        <taxon>Dikarya</taxon>
        <taxon>Basidiomycota</taxon>
        <taxon>Agaricomycotina</taxon>
        <taxon>Agaricomycetes</taxon>
        <taxon>Agaricomycetidae</taxon>
        <taxon>Agaricales</taxon>
        <taxon>Marasmiineae</taxon>
        <taxon>Omphalotaceae</taxon>
        <taxon>Marasmiellus</taxon>
    </lineage>
</organism>
<feature type="compositionally biased region" description="Polar residues" evidence="1">
    <location>
        <begin position="241"/>
        <end position="265"/>
    </location>
</feature>
<dbReference type="Proteomes" id="UP001498398">
    <property type="component" value="Unassembled WGS sequence"/>
</dbReference>
<sequence length="352" mass="38942">MSKGKASADLSGIIPFVQSKQIPYQSYSPAKETEVRSQVYLRSSFEAGYKINGQDILRERRNQALEFASEALKRPELCGLITVQKEVYQKFPQETRLLEELMTNLKLFIVGDNQPTSFPVYSFSQTRFTALGFASDALAEQARHSCAITGKSLPGFPYWKIGSEVGRDFFNENDFEILAVAYRAQVEHFFMRLASIHDYATGRPVGQDKYLKSISTAKPKVQVRDVLDSISTAMRGARNRQFGSKSGQTQYRSGSTVLTRSSQSVRDLWSSEGEDNESDNQEENDQDGYTTPPTAPGGPPGDDPSDDDDFRGGGPRKGKGNSHAASKGPHVPSTFYTVHHSFTSTTAGLCEL</sequence>
<proteinExistence type="predicted"/>
<feature type="region of interest" description="Disordered" evidence="1">
    <location>
        <begin position="237"/>
        <end position="335"/>
    </location>
</feature>
<comment type="caution">
    <text evidence="2">The sequence shown here is derived from an EMBL/GenBank/DDBJ whole genome shotgun (WGS) entry which is preliminary data.</text>
</comment>